<reference evidence="1 2" key="1">
    <citation type="submission" date="2011-02" db="EMBL/GenBank/DDBJ databases">
        <title>The Genome Sequence of Sphaeroforma arctica JP610.</title>
        <authorList>
            <consortium name="The Broad Institute Genome Sequencing Platform"/>
            <person name="Russ C."/>
            <person name="Cuomo C."/>
            <person name="Young S.K."/>
            <person name="Zeng Q."/>
            <person name="Gargeya S."/>
            <person name="Alvarado L."/>
            <person name="Berlin A."/>
            <person name="Chapman S.B."/>
            <person name="Chen Z."/>
            <person name="Freedman E."/>
            <person name="Gellesch M."/>
            <person name="Goldberg J."/>
            <person name="Griggs A."/>
            <person name="Gujja S."/>
            <person name="Heilman E."/>
            <person name="Heiman D."/>
            <person name="Howarth C."/>
            <person name="Mehta T."/>
            <person name="Neiman D."/>
            <person name="Pearson M."/>
            <person name="Roberts A."/>
            <person name="Saif S."/>
            <person name="Shea T."/>
            <person name="Shenoy N."/>
            <person name="Sisk P."/>
            <person name="Stolte C."/>
            <person name="Sykes S."/>
            <person name="White J."/>
            <person name="Yandava C."/>
            <person name="Burger G."/>
            <person name="Gray M.W."/>
            <person name="Holland P.W.H."/>
            <person name="King N."/>
            <person name="Lang F.B.F."/>
            <person name="Roger A.J."/>
            <person name="Ruiz-Trillo I."/>
            <person name="Haas B."/>
            <person name="Nusbaum C."/>
            <person name="Birren B."/>
        </authorList>
    </citation>
    <scope>NUCLEOTIDE SEQUENCE [LARGE SCALE GENOMIC DNA]</scope>
    <source>
        <strain evidence="1 2">JP610</strain>
    </source>
</reference>
<protein>
    <submittedName>
        <fullName evidence="1">Uncharacterized protein</fullName>
    </submittedName>
</protein>
<evidence type="ECO:0000313" key="2">
    <source>
        <dbReference type="Proteomes" id="UP000054560"/>
    </source>
</evidence>
<dbReference type="RefSeq" id="XP_014145790.1">
    <property type="nucleotide sequence ID" value="XM_014290315.1"/>
</dbReference>
<dbReference type="EMBL" id="KQ247934">
    <property type="protein sequence ID" value="KNC71888.1"/>
    <property type="molecule type" value="Genomic_DNA"/>
</dbReference>
<proteinExistence type="predicted"/>
<accession>A0A0L0F6W0</accession>
<name>A0A0L0F6W0_9EUKA</name>
<dbReference type="AlphaFoldDB" id="A0A0L0F6W0"/>
<organism evidence="1 2">
    <name type="scientific">Sphaeroforma arctica JP610</name>
    <dbReference type="NCBI Taxonomy" id="667725"/>
    <lineage>
        <taxon>Eukaryota</taxon>
        <taxon>Ichthyosporea</taxon>
        <taxon>Ichthyophonida</taxon>
        <taxon>Sphaeroforma</taxon>
    </lineage>
</organism>
<evidence type="ECO:0000313" key="1">
    <source>
        <dbReference type="EMBL" id="KNC71888.1"/>
    </source>
</evidence>
<dbReference type="Proteomes" id="UP000054560">
    <property type="component" value="Unassembled WGS sequence"/>
</dbReference>
<dbReference type="GeneID" id="25916070"/>
<dbReference type="OrthoDB" id="543368at2759"/>
<feature type="non-terminal residue" evidence="1">
    <location>
        <position position="153"/>
    </location>
</feature>
<sequence>VESQSLETQALFALTCQRWNGEGEPKCNSTVVDSIEQTLLNNIRVQGRTAYIAYEGGQSAALTTTALALSYFATPKEDAQVVDNMDKLANFVAQLGDPESGTSASASQMLLSMQALGDYDMATDSSEPDLKVTIEQGSNTILNEQFDSESNQT</sequence>
<gene>
    <name evidence="1" type="ORF">SARC_15566</name>
</gene>
<keyword evidence="2" id="KW-1185">Reference proteome</keyword>
<feature type="non-terminal residue" evidence="1">
    <location>
        <position position="1"/>
    </location>
</feature>